<dbReference type="Proteomes" id="UP000185812">
    <property type="component" value="Unassembled WGS sequence"/>
</dbReference>
<reference evidence="6" key="1">
    <citation type="submission" date="2016-11" db="EMBL/GenBank/DDBJ databases">
        <authorList>
            <person name="Varghese N."/>
            <person name="Submissions S."/>
        </authorList>
    </citation>
    <scope>NUCLEOTIDE SEQUENCE [LARGE SCALE GENOMIC DNA]</scope>
    <source>
        <strain evidence="6">DSM 22212</strain>
    </source>
</reference>
<feature type="domain" description="4'-phosphopantetheinyl transferase N-terminal" evidence="4">
    <location>
        <begin position="41"/>
        <end position="102"/>
    </location>
</feature>
<proteinExistence type="inferred from homology"/>
<protein>
    <submittedName>
        <fullName evidence="5">4'-phosphopantetheinyl transferase</fullName>
    </submittedName>
</protein>
<evidence type="ECO:0000256" key="1">
    <source>
        <dbReference type="ARBA" id="ARBA00010990"/>
    </source>
</evidence>
<feature type="domain" description="4'-phosphopantetheinyl transferase" evidence="3">
    <location>
        <begin position="105"/>
        <end position="204"/>
    </location>
</feature>
<keyword evidence="6" id="KW-1185">Reference proteome</keyword>
<dbReference type="InterPro" id="IPR008278">
    <property type="entry name" value="4-PPantetheinyl_Trfase_dom"/>
</dbReference>
<evidence type="ECO:0000259" key="4">
    <source>
        <dbReference type="Pfam" id="PF17837"/>
    </source>
</evidence>
<sequence>MMELPETISWNWLRYDSAREAVWQTWLSAAERQRLDAFRQAQRRRAFLLGRAAARQLLATRLGIPPDRVPLVAQPDEPPQVPGTGLFVSIAHAEDMALAAAAPHPVGVDLERLRPRPPELCRYVLHPEEYPVLQQFKTDPGQAIVWCWAFKEAVLKGMGVGLRCSPKRLRLVLETPTQGRMRLEDGTCWRVQAAEREGYVWAFAWPENS</sequence>
<evidence type="ECO:0000259" key="3">
    <source>
        <dbReference type="Pfam" id="PF01648"/>
    </source>
</evidence>
<dbReference type="InterPro" id="IPR037143">
    <property type="entry name" value="4-PPantetheinyl_Trfase_dom_sf"/>
</dbReference>
<evidence type="ECO:0000256" key="2">
    <source>
        <dbReference type="ARBA" id="ARBA00022679"/>
    </source>
</evidence>
<comment type="similarity">
    <text evidence="1">Belongs to the P-Pant transferase superfamily. Gsp/Sfp/HetI/AcpT family.</text>
</comment>
<organism evidence="5 6">
    <name type="scientific">Rhodothermus profundi</name>
    <dbReference type="NCBI Taxonomy" id="633813"/>
    <lineage>
        <taxon>Bacteria</taxon>
        <taxon>Pseudomonadati</taxon>
        <taxon>Rhodothermota</taxon>
        <taxon>Rhodothermia</taxon>
        <taxon>Rhodothermales</taxon>
        <taxon>Rhodothermaceae</taxon>
        <taxon>Rhodothermus</taxon>
    </lineage>
</organism>
<evidence type="ECO:0000313" key="6">
    <source>
        <dbReference type="Proteomes" id="UP000185812"/>
    </source>
</evidence>
<dbReference type="InterPro" id="IPR050559">
    <property type="entry name" value="P-Pant_transferase_sf"/>
</dbReference>
<gene>
    <name evidence="5" type="ORF">SAMN04488087_2264</name>
</gene>
<dbReference type="Pfam" id="PF17837">
    <property type="entry name" value="4PPT_N"/>
    <property type="match status" value="1"/>
</dbReference>
<dbReference type="EMBL" id="FRAU01000008">
    <property type="protein sequence ID" value="SHK91054.1"/>
    <property type="molecule type" value="Genomic_DNA"/>
</dbReference>
<dbReference type="STRING" id="633813.SAMN04488087_2264"/>
<dbReference type="GO" id="GO:0019878">
    <property type="term" value="P:lysine biosynthetic process via aminoadipic acid"/>
    <property type="evidence" value="ECO:0007669"/>
    <property type="project" value="TreeGrafter"/>
</dbReference>
<dbReference type="GO" id="GO:0005829">
    <property type="term" value="C:cytosol"/>
    <property type="evidence" value="ECO:0007669"/>
    <property type="project" value="TreeGrafter"/>
</dbReference>
<dbReference type="GO" id="GO:0008897">
    <property type="term" value="F:holo-[acyl-carrier-protein] synthase activity"/>
    <property type="evidence" value="ECO:0007669"/>
    <property type="project" value="InterPro"/>
</dbReference>
<dbReference type="PANTHER" id="PTHR12215">
    <property type="entry name" value="PHOSPHOPANTETHEINE TRANSFERASE"/>
    <property type="match status" value="1"/>
</dbReference>
<dbReference type="PANTHER" id="PTHR12215:SF10">
    <property type="entry name" value="L-AMINOADIPATE-SEMIALDEHYDE DEHYDROGENASE-PHOSPHOPANTETHEINYL TRANSFERASE"/>
    <property type="match status" value="1"/>
</dbReference>
<dbReference type="AlphaFoldDB" id="A0A1M6WBE2"/>
<dbReference type="RefSeq" id="WP_245772023.1">
    <property type="nucleotide sequence ID" value="NZ_FRAU01000008.1"/>
</dbReference>
<evidence type="ECO:0000313" key="5">
    <source>
        <dbReference type="EMBL" id="SHK91054.1"/>
    </source>
</evidence>
<dbReference type="InterPro" id="IPR041354">
    <property type="entry name" value="4PPT_N"/>
</dbReference>
<dbReference type="SUPFAM" id="SSF56214">
    <property type="entry name" value="4'-phosphopantetheinyl transferase"/>
    <property type="match status" value="2"/>
</dbReference>
<dbReference type="Pfam" id="PF01648">
    <property type="entry name" value="ACPS"/>
    <property type="match status" value="1"/>
</dbReference>
<dbReference type="Gene3D" id="3.90.470.20">
    <property type="entry name" value="4'-phosphopantetheinyl transferase domain"/>
    <property type="match status" value="1"/>
</dbReference>
<dbReference type="GO" id="GO:0000287">
    <property type="term" value="F:magnesium ion binding"/>
    <property type="evidence" value="ECO:0007669"/>
    <property type="project" value="InterPro"/>
</dbReference>
<keyword evidence="2 5" id="KW-0808">Transferase</keyword>
<accession>A0A1M6WBE2</accession>
<name>A0A1M6WBE2_9BACT</name>